<evidence type="ECO:0000313" key="2">
    <source>
        <dbReference type="Proteomes" id="UP000521017"/>
    </source>
</evidence>
<comment type="caution">
    <text evidence="1">The sequence shown here is derived from an EMBL/GenBank/DDBJ whole genome shotgun (WGS) entry which is preliminary data.</text>
</comment>
<dbReference type="Proteomes" id="UP000521017">
    <property type="component" value="Unassembled WGS sequence"/>
</dbReference>
<name>A0A7X0J4I3_9SPHI</name>
<sequence>MQNGEKVLLVPGISNTKFKRSRPHRNRVATVLKEAITEEVTVIRLDDGTGNSKVRDSRGVEFFCNTDDLSRIE</sequence>
<proteinExistence type="predicted"/>
<dbReference type="EMBL" id="JACHCC010000008">
    <property type="protein sequence ID" value="MBB6500999.1"/>
    <property type="molecule type" value="Genomic_DNA"/>
</dbReference>
<protein>
    <submittedName>
        <fullName evidence="1">Uncharacterized protein</fullName>
    </submittedName>
</protein>
<reference evidence="1 2" key="1">
    <citation type="submission" date="2020-08" db="EMBL/GenBank/DDBJ databases">
        <title>Genomic Encyclopedia of Type Strains, Phase IV (KMG-V): Genome sequencing to study the core and pangenomes of soil and plant-associated prokaryotes.</title>
        <authorList>
            <person name="Whitman W."/>
        </authorList>
    </citation>
    <scope>NUCLEOTIDE SEQUENCE [LARGE SCALE GENOMIC DNA]</scope>
    <source>
        <strain evidence="1 2">M2T3</strain>
    </source>
</reference>
<evidence type="ECO:0000313" key="1">
    <source>
        <dbReference type="EMBL" id="MBB6500999.1"/>
    </source>
</evidence>
<gene>
    <name evidence="1" type="ORF">HDF25_003162</name>
</gene>
<organism evidence="1 2">
    <name type="scientific">Pedobacter cryoconitis</name>
    <dbReference type="NCBI Taxonomy" id="188932"/>
    <lineage>
        <taxon>Bacteria</taxon>
        <taxon>Pseudomonadati</taxon>
        <taxon>Bacteroidota</taxon>
        <taxon>Sphingobacteriia</taxon>
        <taxon>Sphingobacteriales</taxon>
        <taxon>Sphingobacteriaceae</taxon>
        <taxon>Pedobacter</taxon>
    </lineage>
</organism>
<dbReference type="AlphaFoldDB" id="A0A7X0J4I3"/>
<accession>A0A7X0J4I3</accession>